<dbReference type="CDD" id="cd02440">
    <property type="entry name" value="AdoMet_MTases"/>
    <property type="match status" value="1"/>
</dbReference>
<evidence type="ECO:0000313" key="7">
    <source>
        <dbReference type="EMBL" id="GAA3179441.1"/>
    </source>
</evidence>
<evidence type="ECO:0000313" key="8">
    <source>
        <dbReference type="Proteomes" id="UP001499924"/>
    </source>
</evidence>
<protein>
    <submittedName>
        <fullName evidence="7">Cyclopropane-fatty-acyl-phospholipid synthase family protein</fullName>
    </submittedName>
</protein>
<dbReference type="PANTHER" id="PTHR43667:SF2">
    <property type="entry name" value="FATTY ACID C-METHYL TRANSFERASE"/>
    <property type="match status" value="1"/>
</dbReference>
<feature type="region of interest" description="Disordered" evidence="6">
    <location>
        <begin position="1"/>
        <end position="42"/>
    </location>
</feature>
<dbReference type="SUPFAM" id="SSF53335">
    <property type="entry name" value="S-adenosyl-L-methionine-dependent methyltransferases"/>
    <property type="match status" value="1"/>
</dbReference>
<dbReference type="Proteomes" id="UP001499924">
    <property type="component" value="Unassembled WGS sequence"/>
</dbReference>
<dbReference type="PANTHER" id="PTHR43667">
    <property type="entry name" value="CYCLOPROPANE-FATTY-ACYL-PHOSPHOLIPID SYNTHASE"/>
    <property type="match status" value="1"/>
</dbReference>
<dbReference type="Pfam" id="PF02353">
    <property type="entry name" value="CMAS"/>
    <property type="match status" value="1"/>
</dbReference>
<evidence type="ECO:0000256" key="5">
    <source>
        <dbReference type="ARBA" id="ARBA00023098"/>
    </source>
</evidence>
<sequence length="444" mass="48746">MTTVQRTDGRGDHDGRGPAGSRPARGTQQRFPVPRPDAAHWPGLATPPSAPVHARIAAAVFTRAVATLPVRVIFPDGRVLGSGGKDAPTMRMVRPAAVFARLGADAKIGFGEAYMTGDWTTAPGTDLADLLAPFAARMSRLVHPLLQRLRHVVERTQPAHEENTPENSRGNIARHYDLSNELFEAFLDETMTYSSAWFEPGDDLAAAQRRKMDGILDLARVGPGMHVLEIGSGWGALAIRAASERGARVTTLTLSTEQQALARRRADDAGVGHLVDVRLQDYREATGSYDAIVSVEMIEAVGERFWPTYFGALDGLLAPGGRVGLQAITMAHDRLMATRRSYTWIHKYVFPGGIIPSLRAITDTLTAHTRLSVVERRDLGPHYAHTLALWREQFLANWDRLEGSFDGTFRRMWEFYLAYCEAGFRVGYLGVSQLGLARHPFAGA</sequence>
<reference evidence="8" key="1">
    <citation type="journal article" date="2019" name="Int. J. Syst. Evol. Microbiol.">
        <title>The Global Catalogue of Microorganisms (GCM) 10K type strain sequencing project: providing services to taxonomists for standard genome sequencing and annotation.</title>
        <authorList>
            <consortium name="The Broad Institute Genomics Platform"/>
            <consortium name="The Broad Institute Genome Sequencing Center for Infectious Disease"/>
            <person name="Wu L."/>
            <person name="Ma J."/>
        </authorList>
    </citation>
    <scope>NUCLEOTIDE SEQUENCE [LARGE SCALE GENOMIC DNA]</scope>
    <source>
        <strain evidence="8">JCM 15614</strain>
    </source>
</reference>
<evidence type="ECO:0000256" key="2">
    <source>
        <dbReference type="ARBA" id="ARBA00022603"/>
    </source>
</evidence>
<accession>A0ABP6PKK0</accession>
<evidence type="ECO:0000256" key="6">
    <source>
        <dbReference type="SAM" id="MobiDB-lite"/>
    </source>
</evidence>
<comment type="caution">
    <text evidence="7">The sequence shown here is derived from an EMBL/GenBank/DDBJ whole genome shotgun (WGS) entry which is preliminary data.</text>
</comment>
<evidence type="ECO:0000256" key="1">
    <source>
        <dbReference type="ARBA" id="ARBA00010815"/>
    </source>
</evidence>
<dbReference type="EMBL" id="BAAAVV010000011">
    <property type="protein sequence ID" value="GAA3179441.1"/>
    <property type="molecule type" value="Genomic_DNA"/>
</dbReference>
<dbReference type="InterPro" id="IPR003333">
    <property type="entry name" value="CMAS"/>
</dbReference>
<keyword evidence="8" id="KW-1185">Reference proteome</keyword>
<comment type="similarity">
    <text evidence="1">Belongs to the CFA/CMAS family.</text>
</comment>
<keyword evidence="3" id="KW-0808">Transferase</keyword>
<evidence type="ECO:0000256" key="3">
    <source>
        <dbReference type="ARBA" id="ARBA00022679"/>
    </source>
</evidence>
<dbReference type="InterPro" id="IPR029063">
    <property type="entry name" value="SAM-dependent_MTases_sf"/>
</dbReference>
<name>A0ABP6PKK0_9ACTN</name>
<gene>
    <name evidence="7" type="ORF">GCM10010531_36830</name>
</gene>
<evidence type="ECO:0000256" key="4">
    <source>
        <dbReference type="ARBA" id="ARBA00022691"/>
    </source>
</evidence>
<proteinExistence type="inferred from homology"/>
<keyword evidence="5" id="KW-0443">Lipid metabolism</keyword>
<dbReference type="InterPro" id="IPR050723">
    <property type="entry name" value="CFA/CMAS"/>
</dbReference>
<keyword evidence="2" id="KW-0489">Methyltransferase</keyword>
<organism evidence="7 8">
    <name type="scientific">Blastococcus jejuensis</name>
    <dbReference type="NCBI Taxonomy" id="351224"/>
    <lineage>
        <taxon>Bacteria</taxon>
        <taxon>Bacillati</taxon>
        <taxon>Actinomycetota</taxon>
        <taxon>Actinomycetes</taxon>
        <taxon>Geodermatophilales</taxon>
        <taxon>Geodermatophilaceae</taxon>
        <taxon>Blastococcus</taxon>
    </lineage>
</organism>
<dbReference type="PIRSF" id="PIRSF003085">
    <property type="entry name" value="CMAS"/>
    <property type="match status" value="1"/>
</dbReference>
<feature type="compositionally biased region" description="Basic and acidic residues" evidence="6">
    <location>
        <begin position="7"/>
        <end position="16"/>
    </location>
</feature>
<keyword evidence="4" id="KW-0949">S-adenosyl-L-methionine</keyword>
<dbReference type="Gene3D" id="3.40.50.150">
    <property type="entry name" value="Vaccinia Virus protein VP39"/>
    <property type="match status" value="1"/>
</dbReference>
<dbReference type="RefSeq" id="WP_344690488.1">
    <property type="nucleotide sequence ID" value="NZ_BAAAVV010000011.1"/>
</dbReference>